<dbReference type="SUPFAM" id="SSF46785">
    <property type="entry name" value="Winged helix' DNA-binding domain"/>
    <property type="match status" value="1"/>
</dbReference>
<dbReference type="AlphaFoldDB" id="A0A376F8V5"/>
<dbReference type="Pfam" id="PF00126">
    <property type="entry name" value="HTH_1"/>
    <property type="match status" value="1"/>
</dbReference>
<evidence type="ECO:0000256" key="4">
    <source>
        <dbReference type="ARBA" id="ARBA00023163"/>
    </source>
</evidence>
<evidence type="ECO:0000313" key="6">
    <source>
        <dbReference type="EMBL" id="STD20533.1"/>
    </source>
</evidence>
<keyword evidence="2" id="KW-0805">Transcription regulation</keyword>
<keyword evidence="3" id="KW-0238">DNA-binding</keyword>
<name>A0A376F8V5_ENTAS</name>
<sequence length="355" mass="39028">MVDPDFNLLVALRRSAGRSQRGGAARRLNLSTSAMSRTLSRLREVTGDPILVRAGRHMVLTPWAEATRDRARSAVHEARAVLQPSTDALKVENLERLFTIRANDGFVVAFGPLLIAAVASVAPEVCIRFSPKPEKTSRYLREGLVDLEIGVQSNMGPEIRLQRLFQDRFVGAVRKGHPLSLRPEVSLDDYVAWGHVVASPDGSLHGFVDDALAERGMKRKVASVVPGFPTALSVALASDLIAMVPALYLLNQPMNECVHVFELPFKTRTITVSQMWHPRMERDPGIAGSGKRYWKCVGPCADAQTAFPGTERMKRVDTASDSTRTFPWCAVTMDFTMASPIPLPSPLRCLDGSTR</sequence>
<dbReference type="PANTHER" id="PTHR30118:SF15">
    <property type="entry name" value="TRANSCRIPTIONAL REGULATORY PROTEIN"/>
    <property type="match status" value="1"/>
</dbReference>
<dbReference type="Pfam" id="PF03466">
    <property type="entry name" value="LysR_substrate"/>
    <property type="match status" value="1"/>
</dbReference>
<dbReference type="InterPro" id="IPR036390">
    <property type="entry name" value="WH_DNA-bd_sf"/>
</dbReference>
<evidence type="ECO:0000313" key="7">
    <source>
        <dbReference type="Proteomes" id="UP000255163"/>
    </source>
</evidence>
<dbReference type="Proteomes" id="UP000255163">
    <property type="component" value="Unassembled WGS sequence"/>
</dbReference>
<dbReference type="EMBL" id="UFYI01000007">
    <property type="protein sequence ID" value="STD20533.1"/>
    <property type="molecule type" value="Genomic_DNA"/>
</dbReference>
<evidence type="ECO:0000256" key="3">
    <source>
        <dbReference type="ARBA" id="ARBA00023125"/>
    </source>
</evidence>
<dbReference type="CDD" id="cd08460">
    <property type="entry name" value="PBP2_DntR_like_1"/>
    <property type="match status" value="1"/>
</dbReference>
<comment type="similarity">
    <text evidence="1">Belongs to the LysR transcriptional regulatory family.</text>
</comment>
<dbReference type="InterPro" id="IPR036388">
    <property type="entry name" value="WH-like_DNA-bd_sf"/>
</dbReference>
<gene>
    <name evidence="6" type="primary">nodD2_1</name>
    <name evidence="6" type="ORF">NCTC12123_02045</name>
</gene>
<feature type="domain" description="HTH lysR-type" evidence="5">
    <location>
        <begin position="24"/>
        <end position="61"/>
    </location>
</feature>
<dbReference type="Gene3D" id="3.40.190.10">
    <property type="entry name" value="Periplasmic binding protein-like II"/>
    <property type="match status" value="2"/>
</dbReference>
<dbReference type="InterPro" id="IPR050389">
    <property type="entry name" value="LysR-type_TF"/>
</dbReference>
<accession>A0A376F8V5</accession>
<evidence type="ECO:0000259" key="5">
    <source>
        <dbReference type="PROSITE" id="PS50931"/>
    </source>
</evidence>
<evidence type="ECO:0000256" key="1">
    <source>
        <dbReference type="ARBA" id="ARBA00009437"/>
    </source>
</evidence>
<dbReference type="GO" id="GO:0003677">
    <property type="term" value="F:DNA binding"/>
    <property type="evidence" value="ECO:0007669"/>
    <property type="project" value="UniProtKB-KW"/>
</dbReference>
<dbReference type="PANTHER" id="PTHR30118">
    <property type="entry name" value="HTH-TYPE TRANSCRIPTIONAL REGULATOR LEUO-RELATED"/>
    <property type="match status" value="1"/>
</dbReference>
<protein>
    <submittedName>
        <fullName evidence="6">Transcriptional regulator LysR</fullName>
    </submittedName>
</protein>
<organism evidence="6 7">
    <name type="scientific">Enterobacter asburiae</name>
    <dbReference type="NCBI Taxonomy" id="61645"/>
    <lineage>
        <taxon>Bacteria</taxon>
        <taxon>Pseudomonadati</taxon>
        <taxon>Pseudomonadota</taxon>
        <taxon>Gammaproteobacteria</taxon>
        <taxon>Enterobacterales</taxon>
        <taxon>Enterobacteriaceae</taxon>
        <taxon>Enterobacter</taxon>
        <taxon>Enterobacter cloacae complex</taxon>
    </lineage>
</organism>
<dbReference type="GO" id="GO:0003700">
    <property type="term" value="F:DNA-binding transcription factor activity"/>
    <property type="evidence" value="ECO:0007669"/>
    <property type="project" value="InterPro"/>
</dbReference>
<dbReference type="InterPro" id="IPR000847">
    <property type="entry name" value="LysR_HTH_N"/>
</dbReference>
<dbReference type="PROSITE" id="PS50931">
    <property type="entry name" value="HTH_LYSR"/>
    <property type="match status" value="1"/>
</dbReference>
<dbReference type="SUPFAM" id="SSF53850">
    <property type="entry name" value="Periplasmic binding protein-like II"/>
    <property type="match status" value="1"/>
</dbReference>
<keyword evidence="4" id="KW-0804">Transcription</keyword>
<evidence type="ECO:0000256" key="2">
    <source>
        <dbReference type="ARBA" id="ARBA00023015"/>
    </source>
</evidence>
<proteinExistence type="inferred from homology"/>
<reference evidence="6 7" key="1">
    <citation type="submission" date="2018-06" db="EMBL/GenBank/DDBJ databases">
        <authorList>
            <consortium name="Pathogen Informatics"/>
            <person name="Doyle S."/>
        </authorList>
    </citation>
    <scope>NUCLEOTIDE SEQUENCE [LARGE SCALE GENOMIC DNA]</scope>
    <source>
        <strain evidence="6 7">NCTC12123</strain>
    </source>
</reference>
<dbReference type="Gene3D" id="1.10.10.10">
    <property type="entry name" value="Winged helix-like DNA-binding domain superfamily/Winged helix DNA-binding domain"/>
    <property type="match status" value="1"/>
</dbReference>
<dbReference type="InterPro" id="IPR005119">
    <property type="entry name" value="LysR_subst-bd"/>
</dbReference>